<gene>
    <name evidence="3" type="primary">higA_2</name>
    <name evidence="2" type="ORF">I6G29_11145</name>
    <name evidence="3" type="ORF">NCTC11997_02296</name>
</gene>
<dbReference type="InterPro" id="IPR010982">
    <property type="entry name" value="Lambda_DNA-bd_dom_sf"/>
</dbReference>
<reference evidence="3 4" key="1">
    <citation type="submission" date="2018-06" db="EMBL/GenBank/DDBJ databases">
        <authorList>
            <consortium name="Pathogen Informatics"/>
            <person name="Doyle S."/>
        </authorList>
    </citation>
    <scope>NUCLEOTIDE SEQUENCE [LARGE SCALE GENOMIC DNA]</scope>
    <source>
        <strain evidence="3 4">NCTC11997</strain>
    </source>
</reference>
<name>A0A378XJC5_9BURK</name>
<dbReference type="EMBL" id="CP065725">
    <property type="protein sequence ID" value="QPT39678.1"/>
    <property type="molecule type" value="Genomic_DNA"/>
</dbReference>
<dbReference type="Gene3D" id="1.10.260.40">
    <property type="entry name" value="lambda repressor-like DNA-binding domains"/>
    <property type="match status" value="1"/>
</dbReference>
<evidence type="ECO:0000259" key="1">
    <source>
        <dbReference type="PROSITE" id="PS50943"/>
    </source>
</evidence>
<dbReference type="Proteomes" id="UP000254603">
    <property type="component" value="Unassembled WGS sequence"/>
</dbReference>
<dbReference type="AlphaFoldDB" id="A0A378XJC5"/>
<dbReference type="CDD" id="cd00093">
    <property type="entry name" value="HTH_XRE"/>
    <property type="match status" value="1"/>
</dbReference>
<reference evidence="2 5" key="2">
    <citation type="submission" date="2020-12" db="EMBL/GenBank/DDBJ databases">
        <title>FDA dAtabase for Regulatory Grade micrObial Sequences (FDA-ARGOS): Supporting development and validation of Infectious Disease Dx tests.</title>
        <authorList>
            <person name="Sproer C."/>
            <person name="Gronow S."/>
            <person name="Severitt S."/>
            <person name="Schroder I."/>
            <person name="Tallon L."/>
            <person name="Sadzewicz L."/>
            <person name="Zhao X."/>
            <person name="Boylan J."/>
            <person name="Ott S."/>
            <person name="Bowen H."/>
            <person name="Vavikolanu K."/>
            <person name="Mehta A."/>
            <person name="Aluvathingal J."/>
            <person name="Nadendla S."/>
            <person name="Lowell S."/>
            <person name="Myers T."/>
            <person name="Yan Y."/>
            <person name="Sichtig H."/>
        </authorList>
    </citation>
    <scope>NUCLEOTIDE SEQUENCE [LARGE SCALE GENOMIC DNA]</scope>
    <source>
        <strain evidence="2 5">FDAARGOS_872</strain>
    </source>
</reference>
<evidence type="ECO:0000313" key="5">
    <source>
        <dbReference type="Proteomes" id="UP000594903"/>
    </source>
</evidence>
<accession>A0A378XJC5</accession>
<proteinExistence type="predicted"/>
<sequence>MEVVNLKELITKRSEESQERINQLCDEILLDNALMQLRNEVRLSQQELAKRMGISQPSLSAMEKINLNMKLTTLKKYIEAIGGKVSLSVELPSSKKIVIKI</sequence>
<protein>
    <submittedName>
        <fullName evidence="3">Antitoxin HigA</fullName>
    </submittedName>
    <submittedName>
        <fullName evidence="2">XRE family transcriptional regulator</fullName>
    </submittedName>
</protein>
<dbReference type="Proteomes" id="UP000594903">
    <property type="component" value="Chromosome"/>
</dbReference>
<evidence type="ECO:0000313" key="4">
    <source>
        <dbReference type="Proteomes" id="UP000254603"/>
    </source>
</evidence>
<dbReference type="STRING" id="1122619.GCA_000373745_02411"/>
<dbReference type="InterPro" id="IPR001387">
    <property type="entry name" value="Cro/C1-type_HTH"/>
</dbReference>
<dbReference type="PROSITE" id="PS50943">
    <property type="entry name" value="HTH_CROC1"/>
    <property type="match status" value="1"/>
</dbReference>
<dbReference type="Pfam" id="PF01381">
    <property type="entry name" value="HTH_3"/>
    <property type="match status" value="1"/>
</dbReference>
<organism evidence="3 4">
    <name type="scientific">Oligella ureolytica</name>
    <dbReference type="NCBI Taxonomy" id="90244"/>
    <lineage>
        <taxon>Bacteria</taxon>
        <taxon>Pseudomonadati</taxon>
        <taxon>Pseudomonadota</taxon>
        <taxon>Betaproteobacteria</taxon>
        <taxon>Burkholderiales</taxon>
        <taxon>Alcaligenaceae</taxon>
        <taxon>Oligella</taxon>
    </lineage>
</organism>
<evidence type="ECO:0000313" key="3">
    <source>
        <dbReference type="EMBL" id="SUA57167.1"/>
    </source>
</evidence>
<feature type="domain" description="HTH cro/C1-type" evidence="1">
    <location>
        <begin position="34"/>
        <end position="88"/>
    </location>
</feature>
<dbReference type="SUPFAM" id="SSF47413">
    <property type="entry name" value="lambda repressor-like DNA-binding domains"/>
    <property type="match status" value="1"/>
</dbReference>
<evidence type="ECO:0000313" key="2">
    <source>
        <dbReference type="EMBL" id="QPT39678.1"/>
    </source>
</evidence>
<dbReference type="RefSeq" id="WP_018575596.1">
    <property type="nucleotide sequence ID" value="NZ_CP065725.1"/>
</dbReference>
<keyword evidence="5" id="KW-1185">Reference proteome</keyword>
<dbReference type="GO" id="GO:0003677">
    <property type="term" value="F:DNA binding"/>
    <property type="evidence" value="ECO:0007669"/>
    <property type="project" value="InterPro"/>
</dbReference>
<dbReference type="EMBL" id="UGSB01000001">
    <property type="protein sequence ID" value="SUA57167.1"/>
    <property type="molecule type" value="Genomic_DNA"/>
</dbReference>
<dbReference type="OrthoDB" id="5679339at2"/>
<dbReference type="SMART" id="SM00530">
    <property type="entry name" value="HTH_XRE"/>
    <property type="match status" value="1"/>
</dbReference>